<dbReference type="InterPro" id="IPR001173">
    <property type="entry name" value="Glyco_trans_2-like"/>
</dbReference>
<dbReference type="InterPro" id="IPR050834">
    <property type="entry name" value="Glycosyltransf_2"/>
</dbReference>
<dbReference type="RefSeq" id="WP_062420217.1">
    <property type="nucleotide sequence ID" value="NZ_BBYA01000001.1"/>
</dbReference>
<dbReference type="OrthoDB" id="156755at2"/>
<accession>A0A0P6XQD4</accession>
<dbReference type="Pfam" id="PF00535">
    <property type="entry name" value="Glycos_transf_2"/>
    <property type="match status" value="1"/>
</dbReference>
<gene>
    <name evidence="2" type="ORF">ADM99_09140</name>
</gene>
<evidence type="ECO:0000259" key="1">
    <source>
        <dbReference type="Pfam" id="PF00535"/>
    </source>
</evidence>
<dbReference type="AlphaFoldDB" id="A0A0P6XQD4"/>
<evidence type="ECO:0000313" key="3">
    <source>
        <dbReference type="Proteomes" id="UP000050430"/>
    </source>
</evidence>
<dbReference type="SUPFAM" id="SSF53448">
    <property type="entry name" value="Nucleotide-diphospho-sugar transferases"/>
    <property type="match status" value="1"/>
</dbReference>
<dbReference type="CDD" id="cd00761">
    <property type="entry name" value="Glyco_tranf_GTA_type"/>
    <property type="match status" value="1"/>
</dbReference>
<feature type="domain" description="Glycosyltransferase 2-like" evidence="1">
    <location>
        <begin position="40"/>
        <end position="155"/>
    </location>
</feature>
<dbReference type="PANTHER" id="PTHR43685:SF2">
    <property type="entry name" value="GLYCOSYLTRANSFERASE 2-LIKE DOMAIN-CONTAINING PROTEIN"/>
    <property type="match status" value="1"/>
</dbReference>
<dbReference type="Proteomes" id="UP000050430">
    <property type="component" value="Unassembled WGS sequence"/>
</dbReference>
<organism evidence="2 3">
    <name type="scientific">Leptolinea tardivitalis</name>
    <dbReference type="NCBI Taxonomy" id="229920"/>
    <lineage>
        <taxon>Bacteria</taxon>
        <taxon>Bacillati</taxon>
        <taxon>Chloroflexota</taxon>
        <taxon>Anaerolineae</taxon>
        <taxon>Anaerolineales</taxon>
        <taxon>Anaerolineaceae</taxon>
        <taxon>Leptolinea</taxon>
    </lineage>
</organism>
<comment type="caution">
    <text evidence="2">The sequence shown here is derived from an EMBL/GenBank/DDBJ whole genome shotgun (WGS) entry which is preliminary data.</text>
</comment>
<keyword evidence="3" id="KW-1185">Reference proteome</keyword>
<dbReference type="InterPro" id="IPR029044">
    <property type="entry name" value="Nucleotide-diphossugar_trans"/>
</dbReference>
<protein>
    <recommendedName>
        <fullName evidence="1">Glycosyltransferase 2-like domain-containing protein</fullName>
    </recommendedName>
</protein>
<name>A0A0P6XQD4_9CHLR</name>
<evidence type="ECO:0000313" key="2">
    <source>
        <dbReference type="EMBL" id="KPL71637.1"/>
    </source>
</evidence>
<reference evidence="2 3" key="1">
    <citation type="submission" date="2015-07" db="EMBL/GenBank/DDBJ databases">
        <title>Genome sequence of Leptolinea tardivitalis DSM 16556.</title>
        <authorList>
            <person name="Hemp J."/>
            <person name="Ward L.M."/>
            <person name="Pace L.A."/>
            <person name="Fischer W.W."/>
        </authorList>
    </citation>
    <scope>NUCLEOTIDE SEQUENCE [LARGE SCALE GENOMIC DNA]</scope>
    <source>
        <strain evidence="2 3">YMTK-2</strain>
    </source>
</reference>
<dbReference type="EMBL" id="LGCK01000010">
    <property type="protein sequence ID" value="KPL71637.1"/>
    <property type="molecule type" value="Genomic_DNA"/>
</dbReference>
<dbReference type="PANTHER" id="PTHR43685">
    <property type="entry name" value="GLYCOSYLTRANSFERASE"/>
    <property type="match status" value="1"/>
</dbReference>
<dbReference type="STRING" id="229920.ADM99_09140"/>
<sequence>MRVGQNPAKYVKTVARPERITVAVLNYVPFLSGFYSDALDVLKVCLESARKEPGLPFDLLVFDNGSCEEVKNYLVNEQDEGRIQYLFLSEKNLGKGGAWNIMLSGAPGEIVAYADSDCLFYPGWLAESIKLLETFPNVGMVTARPFRTNPDFYTSTLEWGEKQNAVEHGQFIPWETFLEFDRSIGQSDEEIKQHYELSEDVCLTCNGVQALAGASHWQFTARKDVLAQFLPFDMDRPMGQVKQLDQRVNAAGYLRLMPVKPYAMNMSNTLRNVPGIDPRGSGQAAPRPSNRRFLDFPPVRKILLSLYDAIFRWYYDRPAAK</sequence>
<proteinExistence type="predicted"/>
<dbReference type="Gene3D" id="3.90.550.10">
    <property type="entry name" value="Spore Coat Polysaccharide Biosynthesis Protein SpsA, Chain A"/>
    <property type="match status" value="1"/>
</dbReference>